<reference evidence="5" key="1">
    <citation type="submission" date="2020-06" db="EMBL/GenBank/DDBJ databases">
        <authorList>
            <consortium name="Plant Systems Biology data submission"/>
        </authorList>
    </citation>
    <scope>NUCLEOTIDE SEQUENCE</scope>
    <source>
        <strain evidence="5">D6</strain>
    </source>
</reference>
<evidence type="ECO:0000313" key="5">
    <source>
        <dbReference type="EMBL" id="CAB9531233.1"/>
    </source>
</evidence>
<keyword evidence="6" id="KW-1185">Reference proteome</keyword>
<feature type="compositionally biased region" description="Acidic residues" evidence="3">
    <location>
        <begin position="518"/>
        <end position="527"/>
    </location>
</feature>
<dbReference type="AlphaFoldDB" id="A0A9N8HXU2"/>
<keyword evidence="2" id="KW-0479">Metal-binding</keyword>
<dbReference type="Pfam" id="PF13359">
    <property type="entry name" value="DDE_Tnp_4"/>
    <property type="match status" value="1"/>
</dbReference>
<evidence type="ECO:0000256" key="1">
    <source>
        <dbReference type="ARBA" id="ARBA00001968"/>
    </source>
</evidence>
<feature type="region of interest" description="Disordered" evidence="3">
    <location>
        <begin position="79"/>
        <end position="104"/>
    </location>
</feature>
<feature type="region of interest" description="Disordered" evidence="3">
    <location>
        <begin position="507"/>
        <end position="527"/>
    </location>
</feature>
<protein>
    <submittedName>
        <fullName evidence="5">Plant transposon protein</fullName>
    </submittedName>
</protein>
<organism evidence="5 6">
    <name type="scientific">Seminavis robusta</name>
    <dbReference type="NCBI Taxonomy" id="568900"/>
    <lineage>
        <taxon>Eukaryota</taxon>
        <taxon>Sar</taxon>
        <taxon>Stramenopiles</taxon>
        <taxon>Ochrophyta</taxon>
        <taxon>Bacillariophyta</taxon>
        <taxon>Bacillariophyceae</taxon>
        <taxon>Bacillariophycidae</taxon>
        <taxon>Naviculales</taxon>
        <taxon>Naviculaceae</taxon>
        <taxon>Seminavis</taxon>
    </lineage>
</organism>
<accession>A0A9N8HXU2</accession>
<evidence type="ECO:0000259" key="4">
    <source>
        <dbReference type="Pfam" id="PF13359"/>
    </source>
</evidence>
<comment type="cofactor">
    <cofactor evidence="1">
        <name>a divalent metal cation</name>
        <dbReference type="ChEBI" id="CHEBI:60240"/>
    </cofactor>
</comment>
<name>A0A9N8HXU2_9STRA</name>
<gene>
    <name evidence="5" type="ORF">SEMRO_3344_G347030.1</name>
</gene>
<dbReference type="PANTHER" id="PTHR47150">
    <property type="entry name" value="OS12G0169200 PROTEIN"/>
    <property type="match status" value="1"/>
</dbReference>
<proteinExistence type="predicted"/>
<comment type="caution">
    <text evidence="5">The sequence shown here is derived from an EMBL/GenBank/DDBJ whole genome shotgun (WGS) entry which is preliminary data.</text>
</comment>
<dbReference type="OrthoDB" id="42907at2759"/>
<dbReference type="EMBL" id="CAICTM010003342">
    <property type="protein sequence ID" value="CAB9531233.1"/>
    <property type="molecule type" value="Genomic_DNA"/>
</dbReference>
<sequence length="527" mass="60193">MSTAEISTNSVNRYLARQTDGKPCSLVECAIGCLIESKADDNLLEDGLDGLDMASAYGEMTRKRKALAGMEEDIVSAASAGIDDQSTSSNTTSSKRPRKRGKTLRPYRLDSEGRIVFLTPQQTAWFIFYIDKPDCVLQTKKFSKKFRRRFRMPYPCFVDFLKKVKESGFFSQYQRRNSAKTPPSPIGLLLLGSLRYLGRGHTFDDLEEATAISEETHRRFFHRFIQYGEDTLYPEYAIAPQTAEEFQTHQHEFAMAGLPGCGFSTDATNVILWNCTHNLKQSHIGFKQNHPARTYNLSTNHRKQILHTTKGHRSRWNDKTLAYYDSFLNRIHEGSILQDVTFFLLERSTENNNESVIKRTKYKGAWWIVDNGYHRWSCTQAPGKSDMYRPQQRLSEFIESMRKDVECVFGILKGRWRVLKTGIRLHGETAADRIWLTCCALHNMLLQVDGLSEQWNGEIGLNETDDLRFTPFALQRLGEEQMQQFGSRQHELESDETVRALVDGNVEEGVDDGAGGTEVDDDGANLH</sequence>
<evidence type="ECO:0000313" key="6">
    <source>
        <dbReference type="Proteomes" id="UP001153069"/>
    </source>
</evidence>
<dbReference type="GO" id="GO:0046872">
    <property type="term" value="F:metal ion binding"/>
    <property type="evidence" value="ECO:0007669"/>
    <property type="project" value="UniProtKB-KW"/>
</dbReference>
<feature type="compositionally biased region" description="Basic residues" evidence="3">
    <location>
        <begin position="95"/>
        <end position="104"/>
    </location>
</feature>
<feature type="domain" description="DDE Tnp4" evidence="4">
    <location>
        <begin position="284"/>
        <end position="443"/>
    </location>
</feature>
<dbReference type="InterPro" id="IPR027806">
    <property type="entry name" value="HARBI1_dom"/>
</dbReference>
<evidence type="ECO:0000256" key="3">
    <source>
        <dbReference type="SAM" id="MobiDB-lite"/>
    </source>
</evidence>
<evidence type="ECO:0000256" key="2">
    <source>
        <dbReference type="ARBA" id="ARBA00022723"/>
    </source>
</evidence>
<dbReference type="PANTHER" id="PTHR47150:SF5">
    <property type="entry name" value="OS07G0546750 PROTEIN"/>
    <property type="match status" value="1"/>
</dbReference>
<dbReference type="Proteomes" id="UP001153069">
    <property type="component" value="Unassembled WGS sequence"/>
</dbReference>